<dbReference type="InterPro" id="IPR007180">
    <property type="entry name" value="DUF382"/>
</dbReference>
<feature type="compositionally biased region" description="Basic and acidic residues" evidence="1">
    <location>
        <begin position="1"/>
        <end position="14"/>
    </location>
</feature>
<dbReference type="InterPro" id="IPR052584">
    <property type="entry name" value="U2_snRNP_Complex_Component"/>
</dbReference>
<feature type="compositionally biased region" description="Polar residues" evidence="1">
    <location>
        <begin position="322"/>
        <end position="333"/>
    </location>
</feature>
<dbReference type="PANTHER" id="PTHR12785:SF6">
    <property type="entry name" value="SPLICING FACTOR 3B SUBUNIT 2"/>
    <property type="match status" value="1"/>
</dbReference>
<sequence>MATKDDITPERQQKNETLQNEPLIVDQSVLQHFSHVLDHFNISDTKATSPTISSTNTLSTHITESDAVNGTYEEETNDRPQISRKQVKRLTRLSVEELKQLADIPEIVEPWDVTAIDPKLLVSLKSYRNTIPVPRHWCQRRPYLQRRKERKQWELPDFLKQTGITEIRDAIKEKEAASRCSAKRRARLNPKLGKMDLDYQKLHDAFYRFQSKPKLTGHGDLYFEGKEYMNQFEPGKISTTLKEALEQTEPPPWLFAMQNYGPPPSYPHVVIPGVNAPIPKGGEWGFKRGQWGHPPVDELNHPLYGDIFGTASSNDNKDVHLATSSQTDPTNVDRTLWGELEPEEGDRIMELESDNNDDDNSNDDNVHDEKDDEYITEIQVVPEIIELKKRSSVALENGDKDEYDVKIRKNDLYQILPQIPQVLSSSSPDYIPSQNIYRLPTATKQAPFSKQDVHITIDDPNDLEKKSMLQARYDEAQQERQPKHEDLSDMYLEHSNRQAKKQEKRERDKMTRRKDINL</sequence>
<name>A0A8H7RZA1_9FUNG</name>
<dbReference type="AlphaFoldDB" id="A0A8H7RZA1"/>
<protein>
    <recommendedName>
        <fullName evidence="2">PSP proline-rich domain-containing protein</fullName>
    </recommendedName>
</protein>
<feature type="compositionally biased region" description="Acidic residues" evidence="1">
    <location>
        <begin position="351"/>
        <end position="362"/>
    </location>
</feature>
<dbReference type="GO" id="GO:0005634">
    <property type="term" value="C:nucleus"/>
    <property type="evidence" value="ECO:0007669"/>
    <property type="project" value="InterPro"/>
</dbReference>
<dbReference type="Proteomes" id="UP000646827">
    <property type="component" value="Unassembled WGS sequence"/>
</dbReference>
<proteinExistence type="predicted"/>
<dbReference type="OrthoDB" id="10260794at2759"/>
<dbReference type="EMBL" id="JAEPRB010000165">
    <property type="protein sequence ID" value="KAG2219769.1"/>
    <property type="molecule type" value="Genomic_DNA"/>
</dbReference>
<feature type="domain" description="PSP proline-rich" evidence="2">
    <location>
        <begin position="229"/>
        <end position="280"/>
    </location>
</feature>
<evidence type="ECO:0000256" key="1">
    <source>
        <dbReference type="SAM" id="MobiDB-lite"/>
    </source>
</evidence>
<dbReference type="PANTHER" id="PTHR12785">
    <property type="entry name" value="SPLICING FACTOR 3B"/>
    <property type="match status" value="1"/>
</dbReference>
<evidence type="ECO:0000313" key="4">
    <source>
        <dbReference type="Proteomes" id="UP000646827"/>
    </source>
</evidence>
<dbReference type="SMART" id="SM00581">
    <property type="entry name" value="PSP"/>
    <property type="match status" value="1"/>
</dbReference>
<evidence type="ECO:0000313" key="3">
    <source>
        <dbReference type="EMBL" id="KAG2219769.1"/>
    </source>
</evidence>
<organism evidence="3 4">
    <name type="scientific">Circinella minor</name>
    <dbReference type="NCBI Taxonomy" id="1195481"/>
    <lineage>
        <taxon>Eukaryota</taxon>
        <taxon>Fungi</taxon>
        <taxon>Fungi incertae sedis</taxon>
        <taxon>Mucoromycota</taxon>
        <taxon>Mucoromycotina</taxon>
        <taxon>Mucoromycetes</taxon>
        <taxon>Mucorales</taxon>
        <taxon>Lichtheimiaceae</taxon>
        <taxon>Circinella</taxon>
    </lineage>
</organism>
<feature type="region of interest" description="Disordered" evidence="1">
    <location>
        <begin position="351"/>
        <end position="372"/>
    </location>
</feature>
<evidence type="ECO:0000259" key="2">
    <source>
        <dbReference type="SMART" id="SM00581"/>
    </source>
</evidence>
<keyword evidence="4" id="KW-1185">Reference proteome</keyword>
<reference evidence="3 4" key="1">
    <citation type="submission" date="2020-12" db="EMBL/GenBank/DDBJ databases">
        <title>Metabolic potential, ecology and presence of endohyphal bacteria is reflected in genomic diversity of Mucoromycotina.</title>
        <authorList>
            <person name="Muszewska A."/>
            <person name="Okrasinska A."/>
            <person name="Steczkiewicz K."/>
            <person name="Drgas O."/>
            <person name="Orlowska M."/>
            <person name="Perlinska-Lenart U."/>
            <person name="Aleksandrzak-Piekarczyk T."/>
            <person name="Szatraj K."/>
            <person name="Zielenkiewicz U."/>
            <person name="Pilsyk S."/>
            <person name="Malc E."/>
            <person name="Mieczkowski P."/>
            <person name="Kruszewska J.S."/>
            <person name="Biernat P."/>
            <person name="Pawlowska J."/>
        </authorList>
    </citation>
    <scope>NUCLEOTIDE SEQUENCE [LARGE SCALE GENOMIC DNA]</scope>
    <source>
        <strain evidence="3 4">CBS 142.35</strain>
    </source>
</reference>
<accession>A0A8H7RZA1</accession>
<comment type="caution">
    <text evidence="3">The sequence shown here is derived from an EMBL/GenBank/DDBJ whole genome shotgun (WGS) entry which is preliminary data.</text>
</comment>
<dbReference type="InterPro" id="IPR006568">
    <property type="entry name" value="PSP_pro-rich"/>
</dbReference>
<dbReference type="Pfam" id="PF04037">
    <property type="entry name" value="DUF382"/>
    <property type="match status" value="1"/>
</dbReference>
<feature type="region of interest" description="Disordered" evidence="1">
    <location>
        <begin position="473"/>
        <end position="518"/>
    </location>
</feature>
<gene>
    <name evidence="3" type="ORF">INT45_008600</name>
</gene>
<dbReference type="Pfam" id="PF04046">
    <property type="entry name" value="PSP"/>
    <property type="match status" value="1"/>
</dbReference>
<feature type="region of interest" description="Disordered" evidence="1">
    <location>
        <begin position="1"/>
        <end position="20"/>
    </location>
</feature>
<feature type="region of interest" description="Disordered" evidence="1">
    <location>
        <begin position="314"/>
        <end position="335"/>
    </location>
</feature>